<proteinExistence type="predicted"/>
<dbReference type="EMBL" id="CP048738">
    <property type="protein sequence ID" value="QIB79553.1"/>
    <property type="molecule type" value="Genomic_DNA"/>
</dbReference>
<dbReference type="Proteomes" id="UP000465667">
    <property type="component" value="Chromosome"/>
</dbReference>
<dbReference type="EMBL" id="VMTR01000016">
    <property type="protein sequence ID" value="TVT95830.1"/>
    <property type="molecule type" value="Genomic_DNA"/>
</dbReference>
<evidence type="ECO:0000313" key="1">
    <source>
        <dbReference type="EMBL" id="QIB79553.1"/>
    </source>
</evidence>
<dbReference type="SUPFAM" id="SSF53098">
    <property type="entry name" value="Ribonuclease H-like"/>
    <property type="match status" value="1"/>
</dbReference>
<dbReference type="InterPro" id="IPR036397">
    <property type="entry name" value="RNaseH_sf"/>
</dbReference>
<accession>A0A558GDI6</accession>
<reference evidence="2 3" key="1">
    <citation type="submission" date="2019-07" db="EMBL/GenBank/DDBJ databases">
        <title>Draft genome sequence of Haloferax volcanii SS0101, isolated from salt farm in Samut Sakhon, Thailand.</title>
        <authorList>
            <person name="Wanthongcharoen S."/>
            <person name="Yamprayoonswat W."/>
            <person name="Ruangsuj P."/>
            <person name="Thongpramul N."/>
            <person name="Jumpathong W."/>
            <person name="Sittihan S."/>
            <person name="Kanjanavas P."/>
            <person name="Yasawong M."/>
        </authorList>
    </citation>
    <scope>NUCLEOTIDE SEQUENCE [LARGE SCALE GENOMIC DNA]</scope>
    <source>
        <strain evidence="2 3">SS0101</strain>
    </source>
</reference>
<dbReference type="GeneID" id="44084974"/>
<dbReference type="Proteomes" id="UP000320212">
    <property type="component" value="Unassembled WGS sequence"/>
</dbReference>
<evidence type="ECO:0000313" key="4">
    <source>
        <dbReference type="Proteomes" id="UP000465667"/>
    </source>
</evidence>
<dbReference type="KEGG" id="hale:G3A49_16155"/>
<dbReference type="Gene3D" id="3.30.420.10">
    <property type="entry name" value="Ribonuclease H-like superfamily/Ribonuclease H"/>
    <property type="match status" value="1"/>
</dbReference>
<sequence length="221" mass="23814">MVLEQVAFDIETTGFDVEDKVTVVGFGLSLGVRVFVQTSGRPPGDVTSEVEAATDAVVNVSTHSSEEALLTAVSGFVADRLCESEVLLVAYNGERWRGGFDVPFLRTRYAKVGLAWPFADVAYADVMPVVADRFNTTVDGEEHRDLAGVYEVLCDGEYGAVDPFDGSEAAVAAFENGWFAELALHNVSDVLRTQALGRVAERYCSKSDFGVKSLTPTRAGE</sequence>
<dbReference type="InterPro" id="IPR012337">
    <property type="entry name" value="RNaseH-like_sf"/>
</dbReference>
<dbReference type="RefSeq" id="WP_144858501.1">
    <property type="nucleotide sequence ID" value="NZ_CP048738.1"/>
</dbReference>
<protein>
    <submittedName>
        <fullName evidence="2">Uncharacterized protein</fullName>
    </submittedName>
</protein>
<accession>A0A6C0UY88</accession>
<gene>
    <name evidence="2" type="ORF">FQA18_04350</name>
    <name evidence="1" type="ORF">G3A49_16155</name>
</gene>
<dbReference type="AlphaFoldDB" id="A0A558GDI6"/>
<evidence type="ECO:0000313" key="2">
    <source>
        <dbReference type="EMBL" id="TVT95830.1"/>
    </source>
</evidence>
<reference evidence="1 4" key="2">
    <citation type="submission" date="2020-02" db="EMBL/GenBank/DDBJ databases">
        <title>Whole genome sequence of Haloferax alexandrinus pws1.</title>
        <authorList>
            <person name="Verma D.K."/>
            <person name="Gopal K."/>
            <person name="Prasad E.S."/>
        </authorList>
    </citation>
    <scope>NUCLEOTIDE SEQUENCE [LARGE SCALE GENOMIC DNA]</scope>
    <source>
        <strain evidence="4">wsp1</strain>
        <strain evidence="1">Wsp1</strain>
    </source>
</reference>
<organism evidence="2 3">
    <name type="scientific">Haloferax volcanii</name>
    <name type="common">Halobacterium volcanii</name>
    <dbReference type="NCBI Taxonomy" id="2246"/>
    <lineage>
        <taxon>Archaea</taxon>
        <taxon>Methanobacteriati</taxon>
        <taxon>Methanobacteriota</taxon>
        <taxon>Stenosarchaea group</taxon>
        <taxon>Halobacteria</taxon>
        <taxon>Halobacteriales</taxon>
        <taxon>Haloferacaceae</taxon>
        <taxon>Haloferax</taxon>
    </lineage>
</organism>
<dbReference type="GO" id="GO:0003676">
    <property type="term" value="F:nucleic acid binding"/>
    <property type="evidence" value="ECO:0007669"/>
    <property type="project" value="InterPro"/>
</dbReference>
<name>A0A558GDI6_HALVO</name>
<evidence type="ECO:0000313" key="3">
    <source>
        <dbReference type="Proteomes" id="UP000320212"/>
    </source>
</evidence>